<keyword evidence="1" id="KW-0732">Signal</keyword>
<accession>A0A1C0AD94</accession>
<dbReference type="AlphaFoldDB" id="A0A1C0AD94"/>
<reference evidence="3" key="1">
    <citation type="submission" date="2016-07" db="EMBL/GenBank/DDBJ databases">
        <authorList>
            <person name="Florea S."/>
            <person name="Webb J.S."/>
            <person name="Jaromczyk J."/>
            <person name="Schardl C.L."/>
        </authorList>
    </citation>
    <scope>NUCLEOTIDE SEQUENCE [LARGE SCALE GENOMIC DNA]</scope>
    <source>
        <strain evidence="3">Z6</strain>
    </source>
</reference>
<protein>
    <submittedName>
        <fullName evidence="2">Uncharacterized protein</fullName>
    </submittedName>
</protein>
<dbReference type="Proteomes" id="UP000093514">
    <property type="component" value="Unassembled WGS sequence"/>
</dbReference>
<reference evidence="2 3" key="2">
    <citation type="submission" date="2016-08" db="EMBL/GenBank/DDBJ databases">
        <title>Orenia metallireducens sp. nov. strain Z6, a Novel Metal-reducing Firmicute from the Deep Subsurface.</title>
        <authorList>
            <person name="Maxim B.I."/>
            <person name="Kenneth K."/>
            <person name="Flynn T.M."/>
            <person name="Oloughlin E.J."/>
            <person name="Locke R.A."/>
            <person name="Weber J.R."/>
            <person name="Egan S.M."/>
            <person name="Mackie R.I."/>
            <person name="Cann I.K."/>
        </authorList>
    </citation>
    <scope>NUCLEOTIDE SEQUENCE [LARGE SCALE GENOMIC DNA]</scope>
    <source>
        <strain evidence="2 3">Z6</strain>
    </source>
</reference>
<evidence type="ECO:0000313" key="2">
    <source>
        <dbReference type="EMBL" id="OCL28599.1"/>
    </source>
</evidence>
<evidence type="ECO:0000313" key="3">
    <source>
        <dbReference type="Proteomes" id="UP000093514"/>
    </source>
</evidence>
<proteinExistence type="predicted"/>
<organism evidence="2 3">
    <name type="scientific">Orenia metallireducens</name>
    <dbReference type="NCBI Taxonomy" id="1413210"/>
    <lineage>
        <taxon>Bacteria</taxon>
        <taxon>Bacillati</taxon>
        <taxon>Bacillota</taxon>
        <taxon>Clostridia</taxon>
        <taxon>Halanaerobiales</taxon>
        <taxon>Halobacteroidaceae</taxon>
        <taxon>Orenia</taxon>
    </lineage>
</organism>
<comment type="caution">
    <text evidence="2">The sequence shown here is derived from an EMBL/GenBank/DDBJ whole genome shotgun (WGS) entry which is preliminary data.</text>
</comment>
<keyword evidence="3" id="KW-1185">Reference proteome</keyword>
<feature type="chain" id="PRO_5008643003" evidence="1">
    <location>
        <begin position="26"/>
        <end position="170"/>
    </location>
</feature>
<gene>
    <name evidence="2" type="ORF">U472_00595</name>
</gene>
<dbReference type="EMBL" id="LWDV01000004">
    <property type="protein sequence ID" value="OCL28599.1"/>
    <property type="molecule type" value="Genomic_DNA"/>
</dbReference>
<sequence length="170" mass="19714">MGVYYLKRICILLLLIMLVSPVARAEDTIESGELKIENQKQVQSQKSKEEYKTKELGVEEYWERLKERADELYCKANLSMEISTLIYEDGEFGGEAKVEVPIFDGDRRKKIKKEKMEFLDKGAELLSELEVNLSSLEVLKEKEIYLRALIITDGAKVLMLTMMSEKRLPR</sequence>
<evidence type="ECO:0000256" key="1">
    <source>
        <dbReference type="SAM" id="SignalP"/>
    </source>
</evidence>
<feature type="signal peptide" evidence="1">
    <location>
        <begin position="1"/>
        <end position="25"/>
    </location>
</feature>
<name>A0A1C0AD94_9FIRM</name>